<sequence length="321" mass="34016">MADEQPPGSWRLFKKAVAAVQSEEKQRRASRSRSGVPYPRLLSTALRQAAGIRAVRRQAVLNVRRSHGLGVANPPPCADEETGKNAVKNRESEPHGMLPAGDAMKKHGNAVQEVAPREAGDYLETHTGAAAAGHCNVLAPAAASCVGESAGHGSGFIAGAGLPEAGQAIPGDQDSPGVDPSEQAGQDSPGVDPSEQAKNRAFAEELFKSWAEEFGLRLPSTSPPTSSPPPPPPPLELREPTPPPPSFPPPPLVKILTVRNSDDAQAAFEAWRQRGRDGVLVDVPEDVPLLDLQIIWDMLCEASLNIFLNPINIAQRLSIGK</sequence>
<keyword evidence="3" id="KW-1185">Reference proteome</keyword>
<accession>A0A194YI12</accession>
<feature type="compositionally biased region" description="Pro residues" evidence="1">
    <location>
        <begin position="221"/>
        <end position="251"/>
    </location>
</feature>
<reference evidence="3" key="2">
    <citation type="journal article" date="2018" name="Plant J.">
        <title>The Sorghum bicolor reference genome: improved assembly, gene annotations, a transcriptome atlas, and signatures of genome organization.</title>
        <authorList>
            <person name="McCormick R.F."/>
            <person name="Truong S.K."/>
            <person name="Sreedasyam A."/>
            <person name="Jenkins J."/>
            <person name="Shu S."/>
            <person name="Sims D."/>
            <person name="Kennedy M."/>
            <person name="Amirebrahimi M."/>
            <person name="Weers B.D."/>
            <person name="McKinley B."/>
            <person name="Mattison A."/>
            <person name="Morishige D.T."/>
            <person name="Grimwood J."/>
            <person name="Schmutz J."/>
            <person name="Mullet J.E."/>
        </authorList>
    </citation>
    <scope>NUCLEOTIDE SEQUENCE [LARGE SCALE GENOMIC DNA]</scope>
    <source>
        <strain evidence="3">cv. BTx623</strain>
    </source>
</reference>
<gene>
    <name evidence="2" type="ORF">SORBI_3010G087000</name>
</gene>
<evidence type="ECO:0000256" key="1">
    <source>
        <dbReference type="SAM" id="MobiDB-lite"/>
    </source>
</evidence>
<dbReference type="Gramene" id="KXG19609">
    <property type="protein sequence ID" value="KXG19609"/>
    <property type="gene ID" value="SORBI_3010G087000"/>
</dbReference>
<feature type="region of interest" description="Disordered" evidence="1">
    <location>
        <begin position="71"/>
        <end position="103"/>
    </location>
</feature>
<dbReference type="Proteomes" id="UP000000768">
    <property type="component" value="Chromosome 10"/>
</dbReference>
<evidence type="ECO:0000313" key="3">
    <source>
        <dbReference type="Proteomes" id="UP000000768"/>
    </source>
</evidence>
<protein>
    <submittedName>
        <fullName evidence="2">Uncharacterized protein</fullName>
    </submittedName>
</protein>
<dbReference type="InParanoid" id="A0A194YI12"/>
<organism evidence="2 3">
    <name type="scientific">Sorghum bicolor</name>
    <name type="common">Sorghum</name>
    <name type="synonym">Sorghum vulgare</name>
    <dbReference type="NCBI Taxonomy" id="4558"/>
    <lineage>
        <taxon>Eukaryota</taxon>
        <taxon>Viridiplantae</taxon>
        <taxon>Streptophyta</taxon>
        <taxon>Embryophyta</taxon>
        <taxon>Tracheophyta</taxon>
        <taxon>Spermatophyta</taxon>
        <taxon>Magnoliopsida</taxon>
        <taxon>Liliopsida</taxon>
        <taxon>Poales</taxon>
        <taxon>Poaceae</taxon>
        <taxon>PACMAD clade</taxon>
        <taxon>Panicoideae</taxon>
        <taxon>Andropogonodae</taxon>
        <taxon>Andropogoneae</taxon>
        <taxon>Sorghinae</taxon>
        <taxon>Sorghum</taxon>
    </lineage>
</organism>
<name>A0A194YI12_SORBI</name>
<dbReference type="EMBL" id="CM000769">
    <property type="protein sequence ID" value="KXG19609.1"/>
    <property type="molecule type" value="Genomic_DNA"/>
</dbReference>
<dbReference type="AlphaFoldDB" id="A0A194YI12"/>
<feature type="region of interest" description="Disordered" evidence="1">
    <location>
        <begin position="161"/>
        <end position="196"/>
    </location>
</feature>
<feature type="region of interest" description="Disordered" evidence="1">
    <location>
        <begin position="217"/>
        <end position="251"/>
    </location>
</feature>
<proteinExistence type="predicted"/>
<reference evidence="2 3" key="1">
    <citation type="journal article" date="2009" name="Nature">
        <title>The Sorghum bicolor genome and the diversification of grasses.</title>
        <authorList>
            <person name="Paterson A.H."/>
            <person name="Bowers J.E."/>
            <person name="Bruggmann R."/>
            <person name="Dubchak I."/>
            <person name="Grimwood J."/>
            <person name="Gundlach H."/>
            <person name="Haberer G."/>
            <person name="Hellsten U."/>
            <person name="Mitros T."/>
            <person name="Poliakov A."/>
            <person name="Schmutz J."/>
            <person name="Spannagl M."/>
            <person name="Tang H."/>
            <person name="Wang X."/>
            <person name="Wicker T."/>
            <person name="Bharti A.K."/>
            <person name="Chapman J."/>
            <person name="Feltus F.A."/>
            <person name="Gowik U."/>
            <person name="Grigoriev I.V."/>
            <person name="Lyons E."/>
            <person name="Maher C.A."/>
            <person name="Martis M."/>
            <person name="Narechania A."/>
            <person name="Otillar R.P."/>
            <person name="Penning B.W."/>
            <person name="Salamov A.A."/>
            <person name="Wang Y."/>
            <person name="Zhang L."/>
            <person name="Carpita N.C."/>
            <person name="Freeling M."/>
            <person name="Gingle A.R."/>
            <person name="Hash C.T."/>
            <person name="Keller B."/>
            <person name="Klein P."/>
            <person name="Kresovich S."/>
            <person name="McCann M.C."/>
            <person name="Ming R."/>
            <person name="Peterson D.G."/>
            <person name="Mehboob-ur-Rahman"/>
            <person name="Ware D."/>
            <person name="Westhoff P."/>
            <person name="Mayer K.F."/>
            <person name="Messing J."/>
            <person name="Rokhsar D.S."/>
        </authorList>
    </citation>
    <scope>NUCLEOTIDE SEQUENCE [LARGE SCALE GENOMIC DNA]</scope>
    <source>
        <strain evidence="3">cv. BTx623</strain>
    </source>
</reference>
<evidence type="ECO:0000313" key="2">
    <source>
        <dbReference type="EMBL" id="KXG19609.1"/>
    </source>
</evidence>